<evidence type="ECO:0000256" key="3">
    <source>
        <dbReference type="SAM" id="MobiDB-lite"/>
    </source>
</evidence>
<accession>A0ABN9WIE3</accession>
<dbReference type="InterPro" id="IPR050776">
    <property type="entry name" value="Ank_Repeat/CDKN_Inhibitor"/>
</dbReference>
<evidence type="ECO:0000256" key="2">
    <source>
        <dbReference type="ARBA" id="ARBA00023043"/>
    </source>
</evidence>
<dbReference type="Proteomes" id="UP001189429">
    <property type="component" value="Unassembled WGS sequence"/>
</dbReference>
<dbReference type="SUPFAM" id="SSF48403">
    <property type="entry name" value="Ankyrin repeat"/>
    <property type="match status" value="1"/>
</dbReference>
<keyword evidence="5" id="KW-1185">Reference proteome</keyword>
<dbReference type="Pfam" id="PF13637">
    <property type="entry name" value="Ank_4"/>
    <property type="match status" value="1"/>
</dbReference>
<proteinExistence type="predicted"/>
<evidence type="ECO:0000256" key="1">
    <source>
        <dbReference type="ARBA" id="ARBA00022737"/>
    </source>
</evidence>
<reference evidence="4" key="1">
    <citation type="submission" date="2023-10" db="EMBL/GenBank/DDBJ databases">
        <authorList>
            <person name="Chen Y."/>
            <person name="Shah S."/>
            <person name="Dougan E. K."/>
            <person name="Thang M."/>
            <person name="Chan C."/>
        </authorList>
    </citation>
    <scope>NUCLEOTIDE SEQUENCE [LARGE SCALE GENOMIC DNA]</scope>
</reference>
<gene>
    <name evidence="4" type="ORF">PCOR1329_LOCUS66559</name>
</gene>
<dbReference type="InterPro" id="IPR002110">
    <property type="entry name" value="Ankyrin_rpt"/>
</dbReference>
<dbReference type="PANTHER" id="PTHR24201">
    <property type="entry name" value="ANK_REP_REGION DOMAIN-CONTAINING PROTEIN"/>
    <property type="match status" value="1"/>
</dbReference>
<protein>
    <submittedName>
        <fullName evidence="4">Uncharacterized protein</fullName>
    </submittedName>
</protein>
<dbReference type="InterPro" id="IPR036770">
    <property type="entry name" value="Ankyrin_rpt-contain_sf"/>
</dbReference>
<name>A0ABN9WIE3_9DINO</name>
<keyword evidence="1" id="KW-0677">Repeat</keyword>
<keyword evidence="2" id="KW-0040">ANK repeat</keyword>
<organism evidence="4 5">
    <name type="scientific">Prorocentrum cordatum</name>
    <dbReference type="NCBI Taxonomy" id="2364126"/>
    <lineage>
        <taxon>Eukaryota</taxon>
        <taxon>Sar</taxon>
        <taxon>Alveolata</taxon>
        <taxon>Dinophyceae</taxon>
        <taxon>Prorocentrales</taxon>
        <taxon>Prorocentraceae</taxon>
        <taxon>Prorocentrum</taxon>
    </lineage>
</organism>
<comment type="caution">
    <text evidence="4">The sequence shown here is derived from an EMBL/GenBank/DDBJ whole genome shotgun (WGS) entry which is preliminary data.</text>
</comment>
<sequence length="186" mass="20356">MGAICPKGDVGVLPVSLDKTLVPSKDFVYSPADAKGGFKARLVLSLQKAQEDERYWERQSNEKADLFKAAERNDVKKIKELLEKQADAETAQRLLESQDEESWTPLHRAASKGHTEASVVMLRAALDPEALLTIKNTTGSSPAHLADFFRHLELALLLEPAVVGKPPWDGVPASKRQAPPSPKPPT</sequence>
<evidence type="ECO:0000313" key="5">
    <source>
        <dbReference type="Proteomes" id="UP001189429"/>
    </source>
</evidence>
<feature type="region of interest" description="Disordered" evidence="3">
    <location>
        <begin position="166"/>
        <end position="186"/>
    </location>
</feature>
<dbReference type="EMBL" id="CAUYUJ010018582">
    <property type="protein sequence ID" value="CAK0884743.1"/>
    <property type="molecule type" value="Genomic_DNA"/>
</dbReference>
<dbReference type="Gene3D" id="1.25.40.20">
    <property type="entry name" value="Ankyrin repeat-containing domain"/>
    <property type="match status" value="1"/>
</dbReference>
<evidence type="ECO:0000313" key="4">
    <source>
        <dbReference type="EMBL" id="CAK0884743.1"/>
    </source>
</evidence>